<accession>A0A1X7I6I2</accession>
<dbReference type="InterPro" id="IPR015024">
    <property type="entry name" value="PoNi_N"/>
</dbReference>
<dbReference type="STRING" id="1028.SAMN05661096_00211"/>
<protein>
    <recommendedName>
        <fullName evidence="5">PoNi C-terminal domain-containing protein</fullName>
    </recommendedName>
</protein>
<feature type="domain" description="PoNi N-terminal" evidence="1">
    <location>
        <begin position="5"/>
        <end position="127"/>
    </location>
</feature>
<evidence type="ECO:0000313" key="4">
    <source>
        <dbReference type="Proteomes" id="UP000193804"/>
    </source>
</evidence>
<reference evidence="4" key="1">
    <citation type="submission" date="2017-04" db="EMBL/GenBank/DDBJ databases">
        <authorList>
            <person name="Varghese N."/>
            <person name="Submissions S."/>
        </authorList>
    </citation>
    <scope>NUCLEOTIDE SEQUENCE [LARGE SCALE GENOMIC DNA]</scope>
    <source>
        <strain evidence="4">DSM 4125</strain>
    </source>
</reference>
<name>A0A1X7I6I2_9BACT</name>
<organism evidence="3 4">
    <name type="scientific">Marivirga sericea</name>
    <dbReference type="NCBI Taxonomy" id="1028"/>
    <lineage>
        <taxon>Bacteria</taxon>
        <taxon>Pseudomonadati</taxon>
        <taxon>Bacteroidota</taxon>
        <taxon>Cytophagia</taxon>
        <taxon>Cytophagales</taxon>
        <taxon>Marivirgaceae</taxon>
        <taxon>Marivirga</taxon>
    </lineage>
</organism>
<gene>
    <name evidence="3" type="ORF">SAMN05661096_00211</name>
</gene>
<evidence type="ECO:0008006" key="5">
    <source>
        <dbReference type="Google" id="ProtNLM"/>
    </source>
</evidence>
<dbReference type="EMBL" id="FXAW01000001">
    <property type="protein sequence ID" value="SMG09433.1"/>
    <property type="molecule type" value="Genomic_DNA"/>
</dbReference>
<dbReference type="Pfam" id="PF08928">
    <property type="entry name" value="PoNi_N"/>
    <property type="match status" value="1"/>
</dbReference>
<dbReference type="InterPro" id="IPR028983">
    <property type="entry name" value="PA2201-like_C"/>
</dbReference>
<dbReference type="Proteomes" id="UP000193804">
    <property type="component" value="Unassembled WGS sequence"/>
</dbReference>
<dbReference type="InterPro" id="IPR015025">
    <property type="entry name" value="PoNi_C"/>
</dbReference>
<dbReference type="Pfam" id="PF08929">
    <property type="entry name" value="PoNi_C"/>
    <property type="match status" value="1"/>
</dbReference>
<evidence type="ECO:0000259" key="1">
    <source>
        <dbReference type="Pfam" id="PF08928"/>
    </source>
</evidence>
<dbReference type="SUPFAM" id="SSF140731">
    <property type="entry name" value="PA2201 C-terminal domain-like"/>
    <property type="match status" value="1"/>
</dbReference>
<keyword evidence="4" id="KW-1185">Reference proteome</keyword>
<evidence type="ECO:0000259" key="2">
    <source>
        <dbReference type="Pfam" id="PF08929"/>
    </source>
</evidence>
<evidence type="ECO:0000313" key="3">
    <source>
        <dbReference type="EMBL" id="SMG09433.1"/>
    </source>
</evidence>
<dbReference type="AlphaFoldDB" id="A0A1X7I6I2"/>
<feature type="domain" description="PoNi C-terminal" evidence="2">
    <location>
        <begin position="155"/>
        <end position="248"/>
    </location>
</feature>
<dbReference type="Gene3D" id="1.10.3920.10">
    <property type="entry name" value="PA2201 C-terminal domain-like"/>
    <property type="match status" value="1"/>
</dbReference>
<sequence>MAIDFPKSYWHNYIEELSRIIYRSQNRLTSEEFPKERINYVGRGLASNYLKLTIAHYTSSKNIEVARESILKVIRYTHTSWDGFWKLKNSKGKVLNQYILSAYDEMLWTLSLTILLRIDNSEFKKLVEIIDRDNVKDELFEFIINGKISSRISSSEESYEEYFAIPTIFEKLRLAIKSESKREAELLIKDFLEKDWYKKHKDAGWHNSHKSKNNIYFGYWSFESAAITCLMDLDDSDYQGNEFYPRALVDYYKKTSSK</sequence>
<proteinExistence type="predicted"/>